<gene>
    <name evidence="5" type="ORF">TIFTF001_000403</name>
</gene>
<dbReference type="InterPro" id="IPR036291">
    <property type="entry name" value="NAD(P)-bd_dom_sf"/>
</dbReference>
<comment type="similarity">
    <text evidence="3">Belongs to the short-chain dehydrogenases/reductases (SDR) family. SDR65C subfamily.</text>
</comment>
<reference evidence="5" key="1">
    <citation type="submission" date="2023-07" db="EMBL/GenBank/DDBJ databases">
        <title>draft genome sequence of fig (Ficus carica).</title>
        <authorList>
            <person name="Takahashi T."/>
            <person name="Nishimura K."/>
        </authorList>
    </citation>
    <scope>NUCLEOTIDE SEQUENCE</scope>
</reference>
<evidence type="ECO:0000313" key="5">
    <source>
        <dbReference type="EMBL" id="GMN24051.1"/>
    </source>
</evidence>
<dbReference type="PANTHER" id="PTHR42898">
    <property type="entry name" value="TROPINONE REDUCTASE"/>
    <property type="match status" value="1"/>
</dbReference>
<comment type="caution">
    <text evidence="5">The sequence shown here is derived from an EMBL/GenBank/DDBJ whole genome shotgun (WGS) entry which is preliminary data.</text>
</comment>
<accession>A0AA87ZG21</accession>
<dbReference type="SUPFAM" id="SSF51735">
    <property type="entry name" value="NAD(P)-binding Rossmann-fold domains"/>
    <property type="match status" value="1"/>
</dbReference>
<protein>
    <submittedName>
        <fullName evidence="5">Uncharacterized protein</fullName>
    </submittedName>
</protein>
<evidence type="ECO:0000313" key="6">
    <source>
        <dbReference type="Proteomes" id="UP001187192"/>
    </source>
</evidence>
<evidence type="ECO:0000256" key="2">
    <source>
        <dbReference type="ARBA" id="ARBA00023002"/>
    </source>
</evidence>
<dbReference type="InterPro" id="IPR002347">
    <property type="entry name" value="SDR_fam"/>
</dbReference>
<dbReference type="Pfam" id="PF00106">
    <property type="entry name" value="adh_short"/>
    <property type="match status" value="1"/>
</dbReference>
<dbReference type="InterPro" id="IPR045000">
    <property type="entry name" value="TR"/>
</dbReference>
<dbReference type="PRINTS" id="PR00081">
    <property type="entry name" value="GDHRDH"/>
</dbReference>
<dbReference type="FunFam" id="3.40.50.720:FF:000084">
    <property type="entry name" value="Short-chain dehydrogenase reductase"/>
    <property type="match status" value="1"/>
</dbReference>
<name>A0AA87ZG21_FICCA</name>
<keyword evidence="1" id="KW-0521">NADP</keyword>
<keyword evidence="6" id="KW-1185">Reference proteome</keyword>
<dbReference type="PRINTS" id="PR00080">
    <property type="entry name" value="SDRFAMILY"/>
</dbReference>
<evidence type="ECO:0000256" key="1">
    <source>
        <dbReference type="ARBA" id="ARBA00022857"/>
    </source>
</evidence>
<dbReference type="Gene3D" id="3.40.50.720">
    <property type="entry name" value="NAD(P)-binding Rossmann-like Domain"/>
    <property type="match status" value="1"/>
</dbReference>
<dbReference type="AlphaFoldDB" id="A0AA87ZG21"/>
<dbReference type="GO" id="GO:0016491">
    <property type="term" value="F:oxidoreductase activity"/>
    <property type="evidence" value="ECO:0007669"/>
    <property type="project" value="UniProtKB-KW"/>
</dbReference>
<dbReference type="EMBL" id="BTGU01000001">
    <property type="protein sequence ID" value="GMN24051.1"/>
    <property type="molecule type" value="Genomic_DNA"/>
</dbReference>
<dbReference type="PANTHER" id="PTHR42898:SF2">
    <property type="entry name" value="ENOYL-(ACYL CARRIER) REDUCTASE"/>
    <property type="match status" value="1"/>
</dbReference>
<proteinExistence type="inferred from homology"/>
<feature type="compositionally biased region" description="Low complexity" evidence="4">
    <location>
        <begin position="15"/>
        <end position="36"/>
    </location>
</feature>
<feature type="region of interest" description="Disordered" evidence="4">
    <location>
        <begin position="1"/>
        <end position="36"/>
    </location>
</feature>
<dbReference type="Proteomes" id="UP001187192">
    <property type="component" value="Unassembled WGS sequence"/>
</dbReference>
<organism evidence="5 6">
    <name type="scientific">Ficus carica</name>
    <name type="common">Common fig</name>
    <dbReference type="NCBI Taxonomy" id="3494"/>
    <lineage>
        <taxon>Eukaryota</taxon>
        <taxon>Viridiplantae</taxon>
        <taxon>Streptophyta</taxon>
        <taxon>Embryophyta</taxon>
        <taxon>Tracheophyta</taxon>
        <taxon>Spermatophyta</taxon>
        <taxon>Magnoliopsida</taxon>
        <taxon>eudicotyledons</taxon>
        <taxon>Gunneridae</taxon>
        <taxon>Pentapetalae</taxon>
        <taxon>rosids</taxon>
        <taxon>fabids</taxon>
        <taxon>Rosales</taxon>
        <taxon>Moraceae</taxon>
        <taxon>Ficeae</taxon>
        <taxon>Ficus</taxon>
    </lineage>
</organism>
<evidence type="ECO:0000256" key="3">
    <source>
        <dbReference type="ARBA" id="ARBA00025714"/>
    </source>
</evidence>
<evidence type="ECO:0000256" key="4">
    <source>
        <dbReference type="SAM" id="MobiDB-lite"/>
    </source>
</evidence>
<keyword evidence="2" id="KW-0560">Oxidoreductase</keyword>
<sequence length="298" mass="32443">MSPLLHLHPSTTQMNPTHSLSAPSSSSLSSTPRNSAPISSFSSSTVVFSRNLPTSQPSNIVFSANNPLLSMRPIRSQNMSHSSTNTSTNTLETQRWSLEGMSALVTGGTRGIGRAIVEELLGLGARVYTCCRNGDELDGCLRGWRDLDFEVSGSVCDVSRRAQREGLMEAVSSVFEGKLNILVNNVGTNIRKPTVEFTAEEFSTLMSTNFESVFHLCQLSYPLLKASERGSVVFMSSVSGFVSLKSMSVQGATKGAINQLTRNLACEWAKDNIRVNSVAPWYIRTSMVEQVARFISLT</sequence>